<comment type="caution">
    <text evidence="1">The sequence shown here is derived from an EMBL/GenBank/DDBJ whole genome shotgun (WGS) entry which is preliminary data.</text>
</comment>
<accession>A0ABU3X4Q6</accession>
<organism evidence="1 2">
    <name type="scientific">Methanoculleus caldifontis</name>
    <dbReference type="NCBI Taxonomy" id="2651577"/>
    <lineage>
        <taxon>Archaea</taxon>
        <taxon>Methanobacteriati</taxon>
        <taxon>Methanobacteriota</taxon>
        <taxon>Stenosarchaea group</taxon>
        <taxon>Methanomicrobia</taxon>
        <taxon>Methanomicrobiales</taxon>
        <taxon>Methanomicrobiaceae</taxon>
        <taxon>Methanoculleus</taxon>
    </lineage>
</organism>
<name>A0ABU3X4Q6_9EURY</name>
<evidence type="ECO:0000313" key="1">
    <source>
        <dbReference type="EMBL" id="MDV2482795.1"/>
    </source>
</evidence>
<proteinExistence type="predicted"/>
<gene>
    <name evidence="1" type="ORF">F8E02_12510</name>
</gene>
<keyword evidence="2" id="KW-1185">Reference proteome</keyword>
<dbReference type="RefSeq" id="WP_317065926.1">
    <property type="nucleotide sequence ID" value="NZ_WBKO01000003.1"/>
</dbReference>
<sequence>MIAKLNARKVNFEFKYLSIPLCGRAVPAGRGSGGFQAHAVLAVAEREYDAVAGESEREGMSPAGQKRKCCIKTNHHTSSLLCGSSKTVRHTAAVTSFTGVVGS</sequence>
<dbReference type="Proteomes" id="UP001281203">
    <property type="component" value="Unassembled WGS sequence"/>
</dbReference>
<protein>
    <submittedName>
        <fullName evidence="1">Uncharacterized protein</fullName>
    </submittedName>
</protein>
<reference evidence="1 2" key="1">
    <citation type="submission" date="2019-10" db="EMBL/GenBank/DDBJ databases">
        <title>Isolation and characterization of Methanoculleus sp. Wushi-C6 from a hot spring well.</title>
        <authorList>
            <person name="Chen S.-C."/>
            <person name="Lan Z.-H."/>
            <person name="You Y.-T."/>
            <person name="Lai M.-C."/>
        </authorList>
    </citation>
    <scope>NUCLEOTIDE SEQUENCE [LARGE SCALE GENOMIC DNA]</scope>
    <source>
        <strain evidence="1 2">Wushi-C6</strain>
    </source>
</reference>
<evidence type="ECO:0000313" key="2">
    <source>
        <dbReference type="Proteomes" id="UP001281203"/>
    </source>
</evidence>
<dbReference type="EMBL" id="WBKO01000003">
    <property type="protein sequence ID" value="MDV2482795.1"/>
    <property type="molecule type" value="Genomic_DNA"/>
</dbReference>